<name>A0ACA9PR34_9GLOM</name>
<proteinExistence type="predicted"/>
<reference evidence="1" key="1">
    <citation type="submission" date="2021-06" db="EMBL/GenBank/DDBJ databases">
        <authorList>
            <person name="Kallberg Y."/>
            <person name="Tangrot J."/>
            <person name="Rosling A."/>
        </authorList>
    </citation>
    <scope>NUCLEOTIDE SEQUENCE</scope>
    <source>
        <strain evidence="1">MA461A</strain>
    </source>
</reference>
<keyword evidence="2" id="KW-1185">Reference proteome</keyword>
<protein>
    <submittedName>
        <fullName evidence="1">15340_t:CDS:1</fullName>
    </submittedName>
</protein>
<evidence type="ECO:0000313" key="1">
    <source>
        <dbReference type="EMBL" id="CAG8721526.1"/>
    </source>
</evidence>
<dbReference type="Proteomes" id="UP000789920">
    <property type="component" value="Unassembled WGS sequence"/>
</dbReference>
<feature type="non-terminal residue" evidence="1">
    <location>
        <position position="65"/>
    </location>
</feature>
<dbReference type="EMBL" id="CAJVQC010023261">
    <property type="protein sequence ID" value="CAG8721526.1"/>
    <property type="molecule type" value="Genomic_DNA"/>
</dbReference>
<accession>A0ACA9PR34</accession>
<organism evidence="1 2">
    <name type="scientific">Racocetra persica</name>
    <dbReference type="NCBI Taxonomy" id="160502"/>
    <lineage>
        <taxon>Eukaryota</taxon>
        <taxon>Fungi</taxon>
        <taxon>Fungi incertae sedis</taxon>
        <taxon>Mucoromycota</taxon>
        <taxon>Glomeromycotina</taxon>
        <taxon>Glomeromycetes</taxon>
        <taxon>Diversisporales</taxon>
        <taxon>Gigasporaceae</taxon>
        <taxon>Racocetra</taxon>
    </lineage>
</organism>
<sequence>MSPAITLLQQQMSSSNQPVRTTNEDMIEKLTKLMEQIVISINNRPQEIKNKSRENYRNRINRPNQ</sequence>
<evidence type="ECO:0000313" key="2">
    <source>
        <dbReference type="Proteomes" id="UP000789920"/>
    </source>
</evidence>
<gene>
    <name evidence="1" type="ORF">RPERSI_LOCUS11339</name>
</gene>
<comment type="caution">
    <text evidence="1">The sequence shown here is derived from an EMBL/GenBank/DDBJ whole genome shotgun (WGS) entry which is preliminary data.</text>
</comment>